<dbReference type="InterPro" id="IPR019826">
    <property type="entry name" value="Carboxylesterase_B_AS"/>
</dbReference>
<evidence type="ECO:0000256" key="1">
    <source>
        <dbReference type="ARBA" id="ARBA00005964"/>
    </source>
</evidence>
<sequence length="522" mass="59064">MIHRVLLTLLLSLVFVFNVSYARPIVKTPVGYIEGRETILTEQFLGIPYAKTPVGNLRYAPPSKIEPFANIYRADRYCKMSYQSVSDTLVQKYGMGDDSLCLNIFRPKNLSKSDKLPVLFWIHGGAYVQGSSATSVSSADSFVENGVIVVTLNYRLQFQGFMSTVQTYSQYGTTGNFGHLDILEALKWVNQNIESFGGDPANITIAGHSAGAMAASALILSPLSDGLFKRAFLQSGTILNYPFSDFTHKRSKRRAFSQTEKVLNTFGVSDNYDGLNTLRDIDPMLLSYCSPFDFSFHSGKTSYINPLFDGYFLPIEPYLSLKRGNFSNIELMLGYVSDEGTLFSDRNMTEKNFINGIKNNFGEQKFQDIYDLYSETIPNSAYVKQSTFLSDIMFTLGMKIFADNLSKSTKVYMYHYAFAEKEDLAYGFGVYHGIDHRAVFNTFTSPSQKQKMVASVFHKKLVNFIKSGDPNKEDQKSYPIDWPKYTKNSPNVFRLDKISGIEELKIKDRLEKLEKIIYEGEL</sequence>
<evidence type="ECO:0000256" key="4">
    <source>
        <dbReference type="RuleBase" id="RU361235"/>
    </source>
</evidence>
<dbReference type="PANTHER" id="PTHR11559">
    <property type="entry name" value="CARBOXYLESTERASE"/>
    <property type="match status" value="1"/>
</dbReference>
<comment type="similarity">
    <text evidence="2">Belongs to the 'GDXG' lipolytic enzyme family.</text>
</comment>
<dbReference type="Proteomes" id="UP000731465">
    <property type="component" value="Unassembled WGS sequence"/>
</dbReference>
<keyword evidence="7" id="KW-1185">Reference proteome</keyword>
<comment type="caution">
    <text evidence="6">The sequence shown here is derived from an EMBL/GenBank/DDBJ whole genome shotgun (WGS) entry which is preliminary data.</text>
</comment>
<gene>
    <name evidence="6" type="ORF">J5V48_03775</name>
</gene>
<keyword evidence="3 4" id="KW-0378">Hydrolase</keyword>
<organism evidence="6 7">
    <name type="scientific">Succinivibrio faecicola</name>
    <dbReference type="NCBI Taxonomy" id="2820300"/>
    <lineage>
        <taxon>Bacteria</taxon>
        <taxon>Pseudomonadati</taxon>
        <taxon>Pseudomonadota</taxon>
        <taxon>Gammaproteobacteria</taxon>
        <taxon>Aeromonadales</taxon>
        <taxon>Succinivibrionaceae</taxon>
        <taxon>Succinivibrio</taxon>
    </lineage>
</organism>
<evidence type="ECO:0000313" key="6">
    <source>
        <dbReference type="EMBL" id="MBW7570010.1"/>
    </source>
</evidence>
<evidence type="ECO:0000256" key="3">
    <source>
        <dbReference type="ARBA" id="ARBA00022801"/>
    </source>
</evidence>
<dbReference type="SUPFAM" id="SSF53474">
    <property type="entry name" value="alpha/beta-Hydrolases"/>
    <property type="match status" value="1"/>
</dbReference>
<evidence type="ECO:0000259" key="5">
    <source>
        <dbReference type="Pfam" id="PF00135"/>
    </source>
</evidence>
<accession>A0ABS7DFC9</accession>
<comment type="similarity">
    <text evidence="1 4">Belongs to the type-B carboxylesterase/lipase family.</text>
</comment>
<dbReference type="PROSITE" id="PS00122">
    <property type="entry name" value="CARBOXYLESTERASE_B_1"/>
    <property type="match status" value="1"/>
</dbReference>
<dbReference type="InterPro" id="IPR029058">
    <property type="entry name" value="AB_hydrolase_fold"/>
</dbReference>
<dbReference type="RefSeq" id="WP_219937228.1">
    <property type="nucleotide sequence ID" value="NZ_JAGFNY010000008.1"/>
</dbReference>
<evidence type="ECO:0000256" key="2">
    <source>
        <dbReference type="ARBA" id="ARBA00010515"/>
    </source>
</evidence>
<dbReference type="InterPro" id="IPR050309">
    <property type="entry name" value="Type-B_Carboxylest/Lipase"/>
</dbReference>
<dbReference type="PROSITE" id="PS01173">
    <property type="entry name" value="LIPASE_GDXG_HIS"/>
    <property type="match status" value="1"/>
</dbReference>
<reference evidence="6 7" key="1">
    <citation type="submission" date="2021-03" db="EMBL/GenBank/DDBJ databases">
        <title>Succinivibrio sp. nov. isolated from feces of cow.</title>
        <authorList>
            <person name="Choi J.-Y."/>
        </authorList>
    </citation>
    <scope>NUCLEOTIDE SEQUENCE [LARGE SCALE GENOMIC DNA]</scope>
    <source>
        <strain evidence="6 7">AGMB01872</strain>
    </source>
</reference>
<dbReference type="EC" id="3.1.1.-" evidence="4"/>
<name>A0ABS7DFC9_9GAMM</name>
<dbReference type="Pfam" id="PF00135">
    <property type="entry name" value="COesterase"/>
    <property type="match status" value="1"/>
</dbReference>
<feature type="domain" description="Carboxylesterase type B" evidence="5">
    <location>
        <begin position="23"/>
        <end position="498"/>
    </location>
</feature>
<proteinExistence type="inferred from homology"/>
<dbReference type="InterPro" id="IPR002018">
    <property type="entry name" value="CarbesteraseB"/>
</dbReference>
<protein>
    <recommendedName>
        <fullName evidence="4">Carboxylic ester hydrolase</fullName>
        <ecNumber evidence="4">3.1.1.-</ecNumber>
    </recommendedName>
</protein>
<dbReference type="InterPro" id="IPR002168">
    <property type="entry name" value="Lipase_GDXG_HIS_AS"/>
</dbReference>
<dbReference type="EMBL" id="JAGFNY010000008">
    <property type="protein sequence ID" value="MBW7570010.1"/>
    <property type="molecule type" value="Genomic_DNA"/>
</dbReference>
<dbReference type="Gene3D" id="3.40.50.1820">
    <property type="entry name" value="alpha/beta hydrolase"/>
    <property type="match status" value="1"/>
</dbReference>
<evidence type="ECO:0000313" key="7">
    <source>
        <dbReference type="Proteomes" id="UP000731465"/>
    </source>
</evidence>